<evidence type="ECO:0000256" key="1">
    <source>
        <dbReference type="SAM" id="Phobius"/>
    </source>
</evidence>
<protein>
    <submittedName>
        <fullName evidence="2">Uncharacterized protein</fullName>
    </submittedName>
</protein>
<proteinExistence type="predicted"/>
<keyword evidence="1" id="KW-1133">Transmembrane helix</keyword>
<keyword evidence="1" id="KW-0812">Transmembrane</keyword>
<evidence type="ECO:0000313" key="2">
    <source>
        <dbReference type="EMBL" id="OGK64909.1"/>
    </source>
</evidence>
<gene>
    <name evidence="2" type="ORF">A2209_04400</name>
</gene>
<feature type="transmembrane region" description="Helical" evidence="1">
    <location>
        <begin position="6"/>
        <end position="26"/>
    </location>
</feature>
<keyword evidence="1" id="KW-0472">Membrane</keyword>
<evidence type="ECO:0000313" key="3">
    <source>
        <dbReference type="Proteomes" id="UP000178450"/>
    </source>
</evidence>
<accession>A0A1F7KAL8</accession>
<dbReference type="EMBL" id="MGBG01000013">
    <property type="protein sequence ID" value="OGK64909.1"/>
    <property type="molecule type" value="Genomic_DNA"/>
</dbReference>
<comment type="caution">
    <text evidence="2">The sequence shown here is derived from an EMBL/GenBank/DDBJ whole genome shotgun (WGS) entry which is preliminary data.</text>
</comment>
<name>A0A1F7KAL8_9BACT</name>
<sequence length="334" mass="36845">MNKEAIVAIIIGVALGLFGAIYFSNFRTIPKGPSNKPQTFNTANLTPRTTDKSTKLAQFDKLPVNGALLTNKILVIQGQADKNSNLLIADQLEIRPITIRGNQFKQELQLKPGLNEIALFELNGEKEQLKVLKLYYLQTQNIDVSSDQSEATDEADVLKQKLEEKVLQLRNNPKRVISGPIKAIGEKSLTLGIGTDSIKVTVEPEITNFFNVSGYDLETISFADLQKGERVTAFVSDIGGDQISYTVYQEPALTVAAGKVSNIDEDNYEVTIIDFDKSSFGADIQLSTIQNLYNLKSQKIEKAGFSKLAIGQRIFAILSGTKGDYSIDEYLILQ</sequence>
<dbReference type="AlphaFoldDB" id="A0A1F7KAL8"/>
<organism evidence="2 3">
    <name type="scientific">Candidatus Roizmanbacteria bacterium RIFOXYA1_FULL_41_12</name>
    <dbReference type="NCBI Taxonomy" id="1802082"/>
    <lineage>
        <taxon>Bacteria</taxon>
        <taxon>Candidatus Roizmaniibacteriota</taxon>
    </lineage>
</organism>
<reference evidence="2 3" key="1">
    <citation type="journal article" date="2016" name="Nat. Commun.">
        <title>Thousands of microbial genomes shed light on interconnected biogeochemical processes in an aquifer system.</title>
        <authorList>
            <person name="Anantharaman K."/>
            <person name="Brown C.T."/>
            <person name="Hug L.A."/>
            <person name="Sharon I."/>
            <person name="Castelle C.J."/>
            <person name="Probst A.J."/>
            <person name="Thomas B.C."/>
            <person name="Singh A."/>
            <person name="Wilkins M.J."/>
            <person name="Karaoz U."/>
            <person name="Brodie E.L."/>
            <person name="Williams K.H."/>
            <person name="Hubbard S.S."/>
            <person name="Banfield J.F."/>
        </authorList>
    </citation>
    <scope>NUCLEOTIDE SEQUENCE [LARGE SCALE GENOMIC DNA]</scope>
</reference>
<dbReference type="Proteomes" id="UP000178450">
    <property type="component" value="Unassembled WGS sequence"/>
</dbReference>